<reference evidence="2" key="1">
    <citation type="journal article" date="2020" name="Nature">
        <title>Giant virus diversity and host interactions through global metagenomics.</title>
        <authorList>
            <person name="Schulz F."/>
            <person name="Roux S."/>
            <person name="Paez-Espino D."/>
            <person name="Jungbluth S."/>
            <person name="Walsh D.A."/>
            <person name="Denef V.J."/>
            <person name="McMahon K.D."/>
            <person name="Konstantinidis K.T."/>
            <person name="Eloe-Fadrosh E.A."/>
            <person name="Kyrpides N.C."/>
            <person name="Woyke T."/>
        </authorList>
    </citation>
    <scope>NUCLEOTIDE SEQUENCE</scope>
    <source>
        <strain evidence="2">GVMAG-M-3300023184-18</strain>
    </source>
</reference>
<name>A0A6C0I1E5_9ZZZZ</name>
<accession>A0A6C0I1E5</accession>
<evidence type="ECO:0000256" key="1">
    <source>
        <dbReference type="SAM" id="Phobius"/>
    </source>
</evidence>
<evidence type="ECO:0000313" key="2">
    <source>
        <dbReference type="EMBL" id="QHT86632.1"/>
    </source>
</evidence>
<dbReference type="AlphaFoldDB" id="A0A6C0I1E5"/>
<keyword evidence="1" id="KW-0812">Transmembrane</keyword>
<organism evidence="2">
    <name type="scientific">viral metagenome</name>
    <dbReference type="NCBI Taxonomy" id="1070528"/>
    <lineage>
        <taxon>unclassified sequences</taxon>
        <taxon>metagenomes</taxon>
        <taxon>organismal metagenomes</taxon>
    </lineage>
</organism>
<protein>
    <submittedName>
        <fullName evidence="2">Uncharacterized protein</fullName>
    </submittedName>
</protein>
<dbReference type="EMBL" id="MN740075">
    <property type="protein sequence ID" value="QHT86632.1"/>
    <property type="molecule type" value="Genomic_DNA"/>
</dbReference>
<keyword evidence="1" id="KW-0472">Membrane</keyword>
<sequence length="92" mass="10142">MLLSLSILFTFILSVETNVNITDIITVSTNSTKTPPTDDDASSPYNERVIVILGYFGLSLIVVFPVLMCMLCLYKMKGSAPCNFREAFCSCC</sequence>
<feature type="transmembrane region" description="Helical" evidence="1">
    <location>
        <begin position="49"/>
        <end position="74"/>
    </location>
</feature>
<proteinExistence type="predicted"/>
<keyword evidence="1" id="KW-1133">Transmembrane helix</keyword>